<sequence>MALTIDSAPTLLLTPAPAVALAAPSRTPWAWIAVAAGIFFLVALAAAILIYERDRRRTQQTGGVDVEPLVPIGRQLAAGAYRIRWAPTGLYLGITQDGSVALLPTAQAPSWIFTPSSAPGSLGGTLATADGLFLSASDVGANLVAGVAQGGASLPQGTMWIPATDPSGQGAVPGTLHSVALGGCARPSDTAGSTIVLSPSCGVAERGWYFEPAK</sequence>
<dbReference type="Pfam" id="PF19167">
    <property type="entry name" value="DUF5849"/>
    <property type="match status" value="1"/>
</dbReference>
<dbReference type="EMBL" id="MG011691">
    <property type="protein sequence ID" value="AVK77040.1"/>
    <property type="molecule type" value="Genomic_DNA"/>
</dbReference>
<name>A0A2U7UFG1_9VIRU</name>
<evidence type="ECO:0000256" key="1">
    <source>
        <dbReference type="SAM" id="Phobius"/>
    </source>
</evidence>
<keyword evidence="1" id="KW-0472">Membrane</keyword>
<keyword evidence="1" id="KW-1133">Transmembrane helix</keyword>
<evidence type="ECO:0000313" key="2">
    <source>
        <dbReference type="EMBL" id="AVK77040.1"/>
    </source>
</evidence>
<protein>
    <submittedName>
        <fullName evidence="2">Uncharacterized protein</fullName>
    </submittedName>
</protein>
<dbReference type="InterPro" id="IPR043883">
    <property type="entry name" value="DUF5849"/>
</dbReference>
<proteinExistence type="predicted"/>
<feature type="transmembrane region" description="Helical" evidence="1">
    <location>
        <begin position="32"/>
        <end position="51"/>
    </location>
</feature>
<dbReference type="RefSeq" id="YP_009481036.1">
    <property type="nucleotide sequence ID" value="NC_037665.1"/>
</dbReference>
<reference evidence="2" key="1">
    <citation type="journal article" date="2018" name="Nat. Commun.">
        <title>Diversity and evolution of the emerging Pandoraviridae family.</title>
        <authorList>
            <person name="Legendre M."/>
            <person name="Fabre E."/>
            <person name="Poirot O."/>
            <person name="Jeudy S."/>
            <person name="Lartigue A."/>
            <person name="Alempic J.M."/>
            <person name="Beucher L."/>
            <person name="Philippe N."/>
            <person name="Bertaux L."/>
            <person name="Christo-Foroux E."/>
            <person name="Labadie K."/>
            <person name="Coute Y."/>
            <person name="Abergel C."/>
            <person name="Claverie J.M."/>
        </authorList>
    </citation>
    <scope>NUCLEOTIDE SEQUENCE [LARGE SCALE GENOMIC DNA]</scope>
    <source>
        <strain evidence="2">Macleodensis</strain>
    </source>
</reference>
<organism evidence="2">
    <name type="scientific">Pandoravirus macleodensis</name>
    <dbReference type="NCBI Taxonomy" id="2107707"/>
    <lineage>
        <taxon>Viruses</taxon>
        <taxon>Pandoravirus</taxon>
    </lineage>
</organism>
<keyword evidence="1" id="KW-0812">Transmembrane</keyword>
<dbReference type="Proteomes" id="UP000249758">
    <property type="component" value="Segment"/>
</dbReference>
<dbReference type="KEGG" id="vg:36841495"/>
<dbReference type="GeneID" id="36841495"/>
<gene>
    <name evidence="2" type="ORF">pmac_cds_352</name>
</gene>
<accession>A0A2U7UFG1</accession>